<comment type="caution">
    <text evidence="1">The sequence shown here is derived from an EMBL/GenBank/DDBJ whole genome shotgun (WGS) entry which is preliminary data.</text>
</comment>
<reference evidence="1 2" key="1">
    <citation type="submission" date="2021-06" db="EMBL/GenBank/DDBJ databases">
        <title>Caerostris extrusa draft genome.</title>
        <authorList>
            <person name="Kono N."/>
            <person name="Arakawa K."/>
        </authorList>
    </citation>
    <scope>NUCLEOTIDE SEQUENCE [LARGE SCALE GENOMIC DNA]</scope>
</reference>
<protein>
    <submittedName>
        <fullName evidence="1">Uncharacterized protein</fullName>
    </submittedName>
</protein>
<keyword evidence="2" id="KW-1185">Reference proteome</keyword>
<evidence type="ECO:0000313" key="1">
    <source>
        <dbReference type="EMBL" id="GIY46878.1"/>
    </source>
</evidence>
<proteinExistence type="predicted"/>
<dbReference type="AlphaFoldDB" id="A0AAV4TS33"/>
<sequence length="143" mass="16387">MIACESSLALKIRRHDTFESERSKAGRKRFFSPTEKQFLVKHPIEDEEVAIDVKGERRLWRFVYLDGSVMEITIVTDFYSVEGLNVPEGTIHFILSYSCSYATVNCIHEDIPRNSGEKRTAMSLGLDYLNLGITLTLTSHKRL</sequence>
<gene>
    <name evidence="1" type="ORF">CEXT_259311</name>
</gene>
<evidence type="ECO:0000313" key="2">
    <source>
        <dbReference type="Proteomes" id="UP001054945"/>
    </source>
</evidence>
<name>A0AAV4TS33_CAEEX</name>
<organism evidence="1 2">
    <name type="scientific">Caerostris extrusa</name>
    <name type="common">Bark spider</name>
    <name type="synonym">Caerostris bankana</name>
    <dbReference type="NCBI Taxonomy" id="172846"/>
    <lineage>
        <taxon>Eukaryota</taxon>
        <taxon>Metazoa</taxon>
        <taxon>Ecdysozoa</taxon>
        <taxon>Arthropoda</taxon>
        <taxon>Chelicerata</taxon>
        <taxon>Arachnida</taxon>
        <taxon>Araneae</taxon>
        <taxon>Araneomorphae</taxon>
        <taxon>Entelegynae</taxon>
        <taxon>Araneoidea</taxon>
        <taxon>Araneidae</taxon>
        <taxon>Caerostris</taxon>
    </lineage>
</organism>
<dbReference type="EMBL" id="BPLR01011491">
    <property type="protein sequence ID" value="GIY46878.1"/>
    <property type="molecule type" value="Genomic_DNA"/>
</dbReference>
<dbReference type="Proteomes" id="UP001054945">
    <property type="component" value="Unassembled WGS sequence"/>
</dbReference>
<accession>A0AAV4TS33</accession>